<keyword evidence="7 14" id="KW-0067">ATP-binding</keyword>
<comment type="caution">
    <text evidence="16">The sequence shown here is derived from an EMBL/GenBank/DDBJ whole genome shotgun (WGS) entry which is preliminary data.</text>
</comment>
<comment type="pathway">
    <text evidence="13">Cell wall biogenesis; peptidoglycan biosynthesis.</text>
</comment>
<evidence type="ECO:0000256" key="5">
    <source>
        <dbReference type="ARBA" id="ARBA00022723"/>
    </source>
</evidence>
<dbReference type="EC" id="6.3.2.4" evidence="13"/>
<feature type="domain" description="ATP-grasp" evidence="15">
    <location>
        <begin position="168"/>
        <end position="377"/>
    </location>
</feature>
<evidence type="ECO:0000256" key="7">
    <source>
        <dbReference type="ARBA" id="ARBA00022840"/>
    </source>
</evidence>
<evidence type="ECO:0000313" key="17">
    <source>
        <dbReference type="Proteomes" id="UP001500166"/>
    </source>
</evidence>
<evidence type="ECO:0000256" key="9">
    <source>
        <dbReference type="ARBA" id="ARBA00022960"/>
    </source>
</evidence>
<accession>A0ABN2XE49</accession>
<keyword evidence="6 14" id="KW-0547">Nucleotide-binding</keyword>
<dbReference type="PANTHER" id="PTHR23132:SF25">
    <property type="entry name" value="D-ALANINE--D-ALANINE LIGASE A"/>
    <property type="match status" value="1"/>
</dbReference>
<sequence>MTNTAENAQATAEGADKATKPCVAVLFGGRSSEHSVSLITARSVLRAVNRDRWDVVSVGISTDGAWFLYSQEELEALLDSQPMATLPAGDQRVTLPLQAGESELLVHNLTAEGGSLTRGRHIDAVFPLLHGPFGEDGTLQGLLELADLRYVGCGVSASAIGMDKHFMKVAFESAGLEVGPYTVVHNRDWLHSPEKVRERVAELGFPVFVKPARAGSSFGITRVDRAEDLDSAIETARQHDLKLVIEAGIVGREIECAVLGGHEWAAPRASLPGEIEVQGHDFYDFEAKYVEDDGARLSCPANLPEEVIETLREKAVVAFDAVDGEGLSRCDFFVTPDHQVIINEINTMPGFTPISMYPRMWAASGLEYTDLIDELISLALERPVGLR</sequence>
<dbReference type="Gene3D" id="3.30.1490.20">
    <property type="entry name" value="ATP-grasp fold, A domain"/>
    <property type="match status" value="1"/>
</dbReference>
<evidence type="ECO:0000256" key="14">
    <source>
        <dbReference type="PROSITE-ProRule" id="PRU00409"/>
    </source>
</evidence>
<name>A0ABN2XE49_9MICC</name>
<dbReference type="InterPro" id="IPR000291">
    <property type="entry name" value="D-Ala_lig_Van_CS"/>
</dbReference>
<dbReference type="Pfam" id="PF07478">
    <property type="entry name" value="Dala_Dala_lig_C"/>
    <property type="match status" value="1"/>
</dbReference>
<dbReference type="SUPFAM" id="SSF56059">
    <property type="entry name" value="Glutathione synthetase ATP-binding domain-like"/>
    <property type="match status" value="1"/>
</dbReference>
<comment type="subcellular location">
    <subcellularLocation>
        <location evidence="13">Cytoplasm</location>
    </subcellularLocation>
</comment>
<dbReference type="RefSeq" id="WP_344223268.1">
    <property type="nucleotide sequence ID" value="NZ_BAAAQA010000002.1"/>
</dbReference>
<dbReference type="PANTHER" id="PTHR23132">
    <property type="entry name" value="D-ALANINE--D-ALANINE LIGASE"/>
    <property type="match status" value="1"/>
</dbReference>
<dbReference type="Proteomes" id="UP001500166">
    <property type="component" value="Unassembled WGS sequence"/>
</dbReference>
<dbReference type="PROSITE" id="PS00844">
    <property type="entry name" value="DALA_DALA_LIGASE_2"/>
    <property type="match status" value="1"/>
</dbReference>
<dbReference type="Gene3D" id="3.30.470.20">
    <property type="entry name" value="ATP-grasp fold, B domain"/>
    <property type="match status" value="1"/>
</dbReference>
<dbReference type="InterPro" id="IPR005905">
    <property type="entry name" value="D_ala_D_ala"/>
</dbReference>
<keyword evidence="12 13" id="KW-0961">Cell wall biogenesis/degradation</keyword>
<comment type="similarity">
    <text evidence="3 13">Belongs to the D-alanine--D-alanine ligase family.</text>
</comment>
<keyword evidence="9 13" id="KW-0133">Cell shape</keyword>
<dbReference type="InterPro" id="IPR016185">
    <property type="entry name" value="PreATP-grasp_dom_sf"/>
</dbReference>
<evidence type="ECO:0000256" key="4">
    <source>
        <dbReference type="ARBA" id="ARBA00022598"/>
    </source>
</evidence>
<evidence type="ECO:0000256" key="13">
    <source>
        <dbReference type="HAMAP-Rule" id="MF_00047"/>
    </source>
</evidence>
<dbReference type="InterPro" id="IPR011127">
    <property type="entry name" value="Dala_Dala_lig_N"/>
</dbReference>
<evidence type="ECO:0000313" key="16">
    <source>
        <dbReference type="EMBL" id="GAA2109017.1"/>
    </source>
</evidence>
<keyword evidence="10 13" id="KW-0573">Peptidoglycan synthesis</keyword>
<evidence type="ECO:0000259" key="15">
    <source>
        <dbReference type="PROSITE" id="PS50975"/>
    </source>
</evidence>
<keyword evidence="11" id="KW-0464">Manganese</keyword>
<comment type="cofactor">
    <cofactor evidence="1">
        <name>Mn(2+)</name>
        <dbReference type="ChEBI" id="CHEBI:29035"/>
    </cofactor>
</comment>
<comment type="function">
    <text evidence="13">Cell wall formation.</text>
</comment>
<dbReference type="InterPro" id="IPR013815">
    <property type="entry name" value="ATP_grasp_subdomain_1"/>
</dbReference>
<dbReference type="Gene3D" id="3.40.50.20">
    <property type="match status" value="1"/>
</dbReference>
<proteinExistence type="inferred from homology"/>
<dbReference type="PROSITE" id="PS00843">
    <property type="entry name" value="DALA_DALA_LIGASE_1"/>
    <property type="match status" value="1"/>
</dbReference>
<dbReference type="GO" id="GO:0016874">
    <property type="term" value="F:ligase activity"/>
    <property type="evidence" value="ECO:0007669"/>
    <property type="project" value="UniProtKB-KW"/>
</dbReference>
<evidence type="ECO:0000256" key="12">
    <source>
        <dbReference type="ARBA" id="ARBA00023316"/>
    </source>
</evidence>
<organism evidence="16 17">
    <name type="scientific">Kocuria atrinae</name>
    <dbReference type="NCBI Taxonomy" id="592377"/>
    <lineage>
        <taxon>Bacteria</taxon>
        <taxon>Bacillati</taxon>
        <taxon>Actinomycetota</taxon>
        <taxon>Actinomycetes</taxon>
        <taxon>Micrococcales</taxon>
        <taxon>Micrococcaceae</taxon>
        <taxon>Kocuria</taxon>
    </lineage>
</organism>
<dbReference type="NCBIfam" id="NF002528">
    <property type="entry name" value="PRK01966.1-4"/>
    <property type="match status" value="1"/>
</dbReference>
<dbReference type="PIRSF" id="PIRSF039102">
    <property type="entry name" value="Ddl/VanB"/>
    <property type="match status" value="1"/>
</dbReference>
<dbReference type="HAMAP" id="MF_00047">
    <property type="entry name" value="Dala_Dala_lig"/>
    <property type="match status" value="1"/>
</dbReference>
<evidence type="ECO:0000256" key="11">
    <source>
        <dbReference type="ARBA" id="ARBA00023211"/>
    </source>
</evidence>
<dbReference type="NCBIfam" id="TIGR01205">
    <property type="entry name" value="D_ala_D_alaTIGR"/>
    <property type="match status" value="1"/>
</dbReference>
<dbReference type="SUPFAM" id="SSF52440">
    <property type="entry name" value="PreATP-grasp domain"/>
    <property type="match status" value="1"/>
</dbReference>
<protein>
    <recommendedName>
        <fullName evidence="13">D-alanine--D-alanine ligase</fullName>
        <ecNumber evidence="13">6.3.2.4</ecNumber>
    </recommendedName>
    <alternativeName>
        <fullName evidence="13">D-Ala-D-Ala ligase</fullName>
    </alternativeName>
    <alternativeName>
        <fullName evidence="13">D-alanylalanine synthetase</fullName>
    </alternativeName>
</protein>
<keyword evidence="4 13" id="KW-0436">Ligase</keyword>
<dbReference type="InterPro" id="IPR011761">
    <property type="entry name" value="ATP-grasp"/>
</dbReference>
<keyword evidence="5" id="KW-0479">Metal-binding</keyword>
<gene>
    <name evidence="13" type="primary">ddl</name>
    <name evidence="16" type="ORF">GCM10009824_02670</name>
</gene>
<evidence type="ECO:0000256" key="6">
    <source>
        <dbReference type="ARBA" id="ARBA00022741"/>
    </source>
</evidence>
<dbReference type="EMBL" id="BAAAQA010000002">
    <property type="protein sequence ID" value="GAA2109017.1"/>
    <property type="molecule type" value="Genomic_DNA"/>
</dbReference>
<dbReference type="Pfam" id="PF01820">
    <property type="entry name" value="Dala_Dala_lig_N"/>
    <property type="match status" value="1"/>
</dbReference>
<comment type="cofactor">
    <cofactor evidence="2">
        <name>Mg(2+)</name>
        <dbReference type="ChEBI" id="CHEBI:18420"/>
    </cofactor>
</comment>
<evidence type="ECO:0000256" key="3">
    <source>
        <dbReference type="ARBA" id="ARBA00010871"/>
    </source>
</evidence>
<comment type="catalytic activity">
    <reaction evidence="13">
        <text>2 D-alanine + ATP = D-alanyl-D-alanine + ADP + phosphate + H(+)</text>
        <dbReference type="Rhea" id="RHEA:11224"/>
        <dbReference type="ChEBI" id="CHEBI:15378"/>
        <dbReference type="ChEBI" id="CHEBI:30616"/>
        <dbReference type="ChEBI" id="CHEBI:43474"/>
        <dbReference type="ChEBI" id="CHEBI:57416"/>
        <dbReference type="ChEBI" id="CHEBI:57822"/>
        <dbReference type="ChEBI" id="CHEBI:456216"/>
        <dbReference type="EC" id="6.3.2.4"/>
    </reaction>
</comment>
<reference evidence="16 17" key="1">
    <citation type="journal article" date="2019" name="Int. J. Syst. Evol. Microbiol.">
        <title>The Global Catalogue of Microorganisms (GCM) 10K type strain sequencing project: providing services to taxonomists for standard genome sequencing and annotation.</title>
        <authorList>
            <consortium name="The Broad Institute Genomics Platform"/>
            <consortium name="The Broad Institute Genome Sequencing Center for Infectious Disease"/>
            <person name="Wu L."/>
            <person name="Ma J."/>
        </authorList>
    </citation>
    <scope>NUCLEOTIDE SEQUENCE [LARGE SCALE GENOMIC DNA]</scope>
    <source>
        <strain evidence="16 17">JCM 15914</strain>
    </source>
</reference>
<keyword evidence="13" id="KW-0963">Cytoplasm</keyword>
<dbReference type="InterPro" id="IPR011095">
    <property type="entry name" value="Dala_Dala_lig_C"/>
</dbReference>
<evidence type="ECO:0000256" key="8">
    <source>
        <dbReference type="ARBA" id="ARBA00022842"/>
    </source>
</evidence>
<keyword evidence="17" id="KW-1185">Reference proteome</keyword>
<evidence type="ECO:0000256" key="1">
    <source>
        <dbReference type="ARBA" id="ARBA00001936"/>
    </source>
</evidence>
<evidence type="ECO:0000256" key="10">
    <source>
        <dbReference type="ARBA" id="ARBA00022984"/>
    </source>
</evidence>
<keyword evidence="8" id="KW-0460">Magnesium</keyword>
<dbReference type="PROSITE" id="PS50975">
    <property type="entry name" value="ATP_GRASP"/>
    <property type="match status" value="1"/>
</dbReference>
<evidence type="ECO:0000256" key="2">
    <source>
        <dbReference type="ARBA" id="ARBA00001946"/>
    </source>
</evidence>